<feature type="compositionally biased region" description="Low complexity" evidence="2">
    <location>
        <begin position="1113"/>
        <end position="1126"/>
    </location>
</feature>
<keyword evidence="5" id="KW-1185">Reference proteome</keyword>
<keyword evidence="1" id="KW-0175">Coiled coil</keyword>
<feature type="compositionally biased region" description="Pro residues" evidence="2">
    <location>
        <begin position="801"/>
        <end position="810"/>
    </location>
</feature>
<proteinExistence type="predicted"/>
<feature type="compositionally biased region" description="Low complexity" evidence="2">
    <location>
        <begin position="893"/>
        <end position="904"/>
    </location>
</feature>
<dbReference type="SUPFAM" id="SSF48452">
    <property type="entry name" value="TPR-like"/>
    <property type="match status" value="1"/>
</dbReference>
<feature type="region of interest" description="Disordered" evidence="2">
    <location>
        <begin position="222"/>
        <end position="243"/>
    </location>
</feature>
<comment type="caution">
    <text evidence="4">The sequence shown here is derived from an EMBL/GenBank/DDBJ whole genome shotgun (WGS) entry which is preliminary data.</text>
</comment>
<dbReference type="PANTHER" id="PTHR44200:SF1">
    <property type="entry name" value="DNAJ HOMOLOG SUBFAMILY C MEMBER 7"/>
    <property type="match status" value="1"/>
</dbReference>
<dbReference type="InterPro" id="IPR036869">
    <property type="entry name" value="J_dom_sf"/>
</dbReference>
<feature type="compositionally biased region" description="Gly residues" evidence="2">
    <location>
        <begin position="967"/>
        <end position="985"/>
    </location>
</feature>
<feature type="compositionally biased region" description="Low complexity" evidence="2">
    <location>
        <begin position="1035"/>
        <end position="1053"/>
    </location>
</feature>
<feature type="compositionally biased region" description="Gly residues" evidence="2">
    <location>
        <begin position="543"/>
        <end position="552"/>
    </location>
</feature>
<dbReference type="SUPFAM" id="SSF46565">
    <property type="entry name" value="Chaperone J-domain"/>
    <property type="match status" value="1"/>
</dbReference>
<feature type="region of interest" description="Disordered" evidence="2">
    <location>
        <begin position="480"/>
        <end position="567"/>
    </location>
</feature>
<feature type="compositionally biased region" description="Low complexity" evidence="2">
    <location>
        <begin position="491"/>
        <end position="512"/>
    </location>
</feature>
<feature type="compositionally biased region" description="Low complexity" evidence="2">
    <location>
        <begin position="585"/>
        <end position="629"/>
    </location>
</feature>
<evidence type="ECO:0000256" key="1">
    <source>
        <dbReference type="SAM" id="Coils"/>
    </source>
</evidence>
<evidence type="ECO:0000259" key="3">
    <source>
        <dbReference type="PROSITE" id="PS50076"/>
    </source>
</evidence>
<dbReference type="InterPro" id="IPR052758">
    <property type="entry name" value="SRC_co-chaperone"/>
</dbReference>
<dbReference type="EMBL" id="BRXU01000006">
    <property type="protein sequence ID" value="GLC52653.1"/>
    <property type="molecule type" value="Genomic_DNA"/>
</dbReference>
<feature type="coiled-coil region" evidence="1">
    <location>
        <begin position="706"/>
        <end position="733"/>
    </location>
</feature>
<feature type="compositionally biased region" description="Low complexity" evidence="2">
    <location>
        <begin position="458"/>
        <end position="468"/>
    </location>
</feature>
<feature type="compositionally biased region" description="Gly residues" evidence="2">
    <location>
        <begin position="773"/>
        <end position="784"/>
    </location>
</feature>
<dbReference type="InterPro" id="IPR011990">
    <property type="entry name" value="TPR-like_helical_dom_sf"/>
</dbReference>
<evidence type="ECO:0000256" key="2">
    <source>
        <dbReference type="SAM" id="MobiDB-lite"/>
    </source>
</evidence>
<feature type="region of interest" description="Disordered" evidence="2">
    <location>
        <begin position="585"/>
        <end position="630"/>
    </location>
</feature>
<name>A0A9W6BIK2_9CHLO</name>
<dbReference type="InterPro" id="IPR001623">
    <property type="entry name" value="DnaJ_domain"/>
</dbReference>
<dbReference type="PROSITE" id="PS50076">
    <property type="entry name" value="DNAJ_2"/>
    <property type="match status" value="1"/>
</dbReference>
<feature type="compositionally biased region" description="Polar residues" evidence="2">
    <location>
        <begin position="126"/>
        <end position="143"/>
    </location>
</feature>
<evidence type="ECO:0000313" key="5">
    <source>
        <dbReference type="Proteomes" id="UP001165080"/>
    </source>
</evidence>
<feature type="domain" description="J" evidence="3">
    <location>
        <begin position="1465"/>
        <end position="1548"/>
    </location>
</feature>
<feature type="compositionally biased region" description="Low complexity" evidence="2">
    <location>
        <begin position="991"/>
        <end position="1000"/>
    </location>
</feature>
<feature type="compositionally biased region" description="Low complexity" evidence="2">
    <location>
        <begin position="936"/>
        <end position="957"/>
    </location>
</feature>
<feature type="region of interest" description="Disordered" evidence="2">
    <location>
        <begin position="126"/>
        <end position="200"/>
    </location>
</feature>
<feature type="compositionally biased region" description="Gly residues" evidence="2">
    <location>
        <begin position="1009"/>
        <end position="1021"/>
    </location>
</feature>
<feature type="region of interest" description="Disordered" evidence="2">
    <location>
        <begin position="1"/>
        <end position="21"/>
    </location>
</feature>
<feature type="compositionally biased region" description="Low complexity" evidence="2">
    <location>
        <begin position="785"/>
        <end position="800"/>
    </location>
</feature>
<dbReference type="PRINTS" id="PR00625">
    <property type="entry name" value="JDOMAIN"/>
</dbReference>
<feature type="compositionally biased region" description="Low complexity" evidence="2">
    <location>
        <begin position="917"/>
        <end position="928"/>
    </location>
</feature>
<sequence>MAQAAEAAPFPNGESGLSSTHSSVDVTAVLRNLKLRRVSCSTAAVPATAASLDANYDTTLSRSHLPLDAKFSAYGILSADTQTDANSSVANGNTDDAASPGPDAVGSESAALFVHRWGGYANPATPSTLSSSGLHAQSTNATPSPLRPKTSDGSSQSVGASPLTTPGPVVRPTFLAFPPASPDEAASRAGHTGPPADAYTALSPAASVPALAPLSAALEAALSQGARQQPAPPPSPPPPLKAASSMALLGQHHAHLAALHGDAVARPPLSAASSQRAFTPGAIGSPASIGNGSGALGVGGSFGGVGGLAALAEAHLSSRSASPSVRPSRVAATVFAATSAIVAATSVVVAGGGGGNAAAVAAAAAEVARDIADSVSRSPTVPPRPPSQALAKVAAAAAAAATNSSRASVDFSADAQRSAGVSSGGGAPFWAPHGTVFGAASPAGGGGGSGGGGGGGPSLSSSMSSLRRSSLELQIAKLKSAPDSPGGVPTAAASAAAANGHSNGYSNGHSNGQASSLQQSPAQRERLPETPTRPAHIITDGSGSSGGGGGPLSPGLLPPAGSAPPSPFAATAAMAAAAGGAGPAAAAASAAPPSPASAAAGAASTTALPTSAGPPTSASTSTPPRSALAKQRTQLLDELQAAHKRELALAEQLGRARAEVLELTAQLARQTEAAAAAAAAAEAESGTVAELRGQLRKTRIEAGEEVRRWRSRATAAEEQLQTALTQLACLRSAAAAVVARNSVGGGNGSSGGGSAVMAAAAAVAAAAVGLSQGDGQGQAGGGSPGRAAQAPSASSSGPGSPALPPLPRGSPPDVKLDPHSPTPPLRRSLSHQTLGLEGGVGVAAKPPRAVSTSGAAQEGEEEGYAVGASTGGAGGRSSGGGVLMGSPPEHASSRGAGATAAAARPPRRPDGGGGGPQSPASSATTAVGADGGGSAAGVSTPASATVSYGSSYGSPVSQERSPYEFGFGRGGSGSGSGGGGEGGSGAEECDAGVAAAAAATKGRRKGTGVPPGGRSSTGGGAAATAKSGSQGGAGAEASVGGWASATAEAAAAAGDDDDDDDTQVPTSFSVPPSNLNPYAGPGQPARGPIFPISGHSSLTTERDSSDSYPRLTPSASAALPGSPAASCNPRSPGGSAMFAAAVAGLSPEMIALAAVPEGADGTAVLRSSGPISPAAAAGPGGGCGKGEAAAAALLAAEVERLKQAGNRAYRSDQYPLARHCYTCALELLLAPGGADAASPGGVGGAVGVMSSDGGGAERPAAAAVAAARERAAAVAAAANGGGDGAAVGRTPGERRMISALYCSRAAAHVAMQLYADAVADCCAATAHDEAYAKPWKCRAEALASVNAFGPAAAALERCIQLTTAAEAAAAAAAANPSAAKAAGKAALAATSSGSISIGGALAAGASSGELVEFNDVDPRELPLLRHILQRLQELTRAAATPSLPAAAALLAAVHGAPAAAPPPVDHYAILGVPYHASAVDVRAAYRRLALRYHPDKAAAAAAAAGAGAGASPPAAAVVAAAGTVFPMVAEAYAVLSDSASRRAYDLRRARVTLGSRRFAGR</sequence>
<dbReference type="Proteomes" id="UP001165080">
    <property type="component" value="Unassembled WGS sequence"/>
</dbReference>
<feature type="compositionally biased region" description="Polar residues" evidence="2">
    <location>
        <begin position="85"/>
        <end position="96"/>
    </location>
</feature>
<feature type="compositionally biased region" description="Polar residues" evidence="2">
    <location>
        <begin position="1063"/>
        <end position="1076"/>
    </location>
</feature>
<reference evidence="4 5" key="1">
    <citation type="journal article" date="2023" name="Commun. Biol.">
        <title>Reorganization of the ancestral sex-determining regions during the evolution of trioecy in Pleodorina starrii.</title>
        <authorList>
            <person name="Takahashi K."/>
            <person name="Suzuki S."/>
            <person name="Kawai-Toyooka H."/>
            <person name="Yamamoto K."/>
            <person name="Hamaji T."/>
            <person name="Ootsuki R."/>
            <person name="Yamaguchi H."/>
            <person name="Kawachi M."/>
            <person name="Higashiyama T."/>
            <person name="Nozaki H."/>
        </authorList>
    </citation>
    <scope>NUCLEOTIDE SEQUENCE [LARGE SCALE GENOMIC DNA]</scope>
    <source>
        <strain evidence="4 5">NIES-4479</strain>
    </source>
</reference>
<feature type="compositionally biased region" description="Polar residues" evidence="2">
    <location>
        <begin position="151"/>
        <end position="164"/>
    </location>
</feature>
<feature type="compositionally biased region" description="Gly residues" evidence="2">
    <location>
        <begin position="443"/>
        <end position="457"/>
    </location>
</feature>
<accession>A0A9W6BIK2</accession>
<dbReference type="CDD" id="cd06257">
    <property type="entry name" value="DnaJ"/>
    <property type="match status" value="1"/>
</dbReference>
<dbReference type="Pfam" id="PF00226">
    <property type="entry name" value="DnaJ"/>
    <property type="match status" value="1"/>
</dbReference>
<feature type="compositionally biased region" description="Gly residues" evidence="2">
    <location>
        <begin position="869"/>
        <end position="883"/>
    </location>
</feature>
<feature type="region of interest" description="Disordered" evidence="2">
    <location>
        <begin position="440"/>
        <end position="468"/>
    </location>
</feature>
<protein>
    <submittedName>
        <fullName evidence="4">Cytochrome c oxidase subunit 1</fullName>
    </submittedName>
</protein>
<feature type="compositionally biased region" description="Pro residues" evidence="2">
    <location>
        <begin position="230"/>
        <end position="240"/>
    </location>
</feature>
<feature type="region of interest" description="Disordered" evidence="2">
    <location>
        <begin position="85"/>
        <end position="106"/>
    </location>
</feature>
<dbReference type="PANTHER" id="PTHR44200">
    <property type="entry name" value="DNAJ HOMOLOG SUBFAMILY C MEMBER 7"/>
    <property type="match status" value="1"/>
</dbReference>
<organism evidence="4 5">
    <name type="scientific">Pleodorina starrii</name>
    <dbReference type="NCBI Taxonomy" id="330485"/>
    <lineage>
        <taxon>Eukaryota</taxon>
        <taxon>Viridiplantae</taxon>
        <taxon>Chlorophyta</taxon>
        <taxon>core chlorophytes</taxon>
        <taxon>Chlorophyceae</taxon>
        <taxon>CS clade</taxon>
        <taxon>Chlamydomonadales</taxon>
        <taxon>Volvocaceae</taxon>
        <taxon>Pleodorina</taxon>
    </lineage>
</organism>
<dbReference type="Gene3D" id="1.10.287.110">
    <property type="entry name" value="DnaJ domain"/>
    <property type="match status" value="1"/>
</dbReference>
<dbReference type="PROSITE" id="PS00636">
    <property type="entry name" value="DNAJ_1"/>
    <property type="match status" value="1"/>
</dbReference>
<dbReference type="InterPro" id="IPR018253">
    <property type="entry name" value="DnaJ_domain_CS"/>
</dbReference>
<dbReference type="SMART" id="SM00271">
    <property type="entry name" value="DnaJ"/>
    <property type="match status" value="1"/>
</dbReference>
<evidence type="ECO:0000313" key="4">
    <source>
        <dbReference type="EMBL" id="GLC52653.1"/>
    </source>
</evidence>
<gene>
    <name evidence="4" type="primary">PLESTBF000329</name>
    <name evidence="4" type="ORF">PLESTB_000653800</name>
</gene>
<feature type="region of interest" description="Disordered" evidence="2">
    <location>
        <begin position="773"/>
        <end position="1130"/>
    </location>
</feature>
<dbReference type="Gene3D" id="1.25.40.10">
    <property type="entry name" value="Tetratricopeptide repeat domain"/>
    <property type="match status" value="1"/>
</dbReference>
<feature type="compositionally biased region" description="Polar residues" evidence="2">
    <location>
        <begin position="513"/>
        <end position="522"/>
    </location>
</feature>